<evidence type="ECO:0000313" key="3">
    <source>
        <dbReference type="Proteomes" id="UP000447434"/>
    </source>
</evidence>
<accession>A0A6A4QK26</accession>
<keyword evidence="3" id="KW-1185">Reference proteome</keyword>
<name>A0A6A4QK26_LUPAL</name>
<proteinExistence type="predicted"/>
<feature type="transmembrane region" description="Helical" evidence="1">
    <location>
        <begin position="54"/>
        <end position="77"/>
    </location>
</feature>
<gene>
    <name evidence="2" type="ORF">Lalb_Chr05g0223271</name>
</gene>
<sequence length="86" mass="10259">MTIKNIFFIYDSPFLLPMFFPHPCTLKQYCPFPLSTYFHFSLPFRFLLEISKNFSHVFITIFFLLKTSIFSLSSAFLCPQYVYIFG</sequence>
<protein>
    <submittedName>
        <fullName evidence="2">Uncharacterized protein</fullName>
    </submittedName>
</protein>
<keyword evidence="1" id="KW-1133">Transmembrane helix</keyword>
<keyword evidence="1" id="KW-0472">Membrane</keyword>
<dbReference type="Proteomes" id="UP000447434">
    <property type="component" value="Chromosome 5"/>
</dbReference>
<dbReference type="AlphaFoldDB" id="A0A6A4QK26"/>
<dbReference type="EMBL" id="WOCE01000005">
    <property type="protein sequence ID" value="KAE9613992.1"/>
    <property type="molecule type" value="Genomic_DNA"/>
</dbReference>
<keyword evidence="1" id="KW-0812">Transmembrane</keyword>
<organism evidence="2 3">
    <name type="scientific">Lupinus albus</name>
    <name type="common">White lupine</name>
    <name type="synonym">Lupinus termis</name>
    <dbReference type="NCBI Taxonomy" id="3870"/>
    <lineage>
        <taxon>Eukaryota</taxon>
        <taxon>Viridiplantae</taxon>
        <taxon>Streptophyta</taxon>
        <taxon>Embryophyta</taxon>
        <taxon>Tracheophyta</taxon>
        <taxon>Spermatophyta</taxon>
        <taxon>Magnoliopsida</taxon>
        <taxon>eudicotyledons</taxon>
        <taxon>Gunneridae</taxon>
        <taxon>Pentapetalae</taxon>
        <taxon>rosids</taxon>
        <taxon>fabids</taxon>
        <taxon>Fabales</taxon>
        <taxon>Fabaceae</taxon>
        <taxon>Papilionoideae</taxon>
        <taxon>50 kb inversion clade</taxon>
        <taxon>genistoids sensu lato</taxon>
        <taxon>core genistoids</taxon>
        <taxon>Genisteae</taxon>
        <taxon>Lupinus</taxon>
    </lineage>
</organism>
<evidence type="ECO:0000256" key="1">
    <source>
        <dbReference type="SAM" id="Phobius"/>
    </source>
</evidence>
<reference evidence="3" key="1">
    <citation type="journal article" date="2020" name="Nat. Commun.">
        <title>Genome sequence of the cluster root forming white lupin.</title>
        <authorList>
            <person name="Hufnagel B."/>
            <person name="Marques A."/>
            <person name="Soriano A."/>
            <person name="Marques L."/>
            <person name="Divol F."/>
            <person name="Doumas P."/>
            <person name="Sallet E."/>
            <person name="Mancinotti D."/>
            <person name="Carrere S."/>
            <person name="Marande W."/>
            <person name="Arribat S."/>
            <person name="Keller J."/>
            <person name="Huneau C."/>
            <person name="Blein T."/>
            <person name="Aime D."/>
            <person name="Laguerre M."/>
            <person name="Taylor J."/>
            <person name="Schubert V."/>
            <person name="Nelson M."/>
            <person name="Geu-Flores F."/>
            <person name="Crespi M."/>
            <person name="Gallardo-Guerrero K."/>
            <person name="Delaux P.-M."/>
            <person name="Salse J."/>
            <person name="Berges H."/>
            <person name="Guyot R."/>
            <person name="Gouzy J."/>
            <person name="Peret B."/>
        </authorList>
    </citation>
    <scope>NUCLEOTIDE SEQUENCE [LARGE SCALE GENOMIC DNA]</scope>
    <source>
        <strain evidence="3">cv. Amiga</strain>
    </source>
</reference>
<comment type="caution">
    <text evidence="2">The sequence shown here is derived from an EMBL/GenBank/DDBJ whole genome shotgun (WGS) entry which is preliminary data.</text>
</comment>
<evidence type="ECO:0000313" key="2">
    <source>
        <dbReference type="EMBL" id="KAE9613992.1"/>
    </source>
</evidence>